<dbReference type="Gramene" id="Pp3c18_8600V3.1">
    <property type="protein sequence ID" value="Pp3c18_8600V3.1"/>
    <property type="gene ID" value="Pp3c18_8600"/>
</dbReference>
<dbReference type="EnsemblPlants" id="Pp3c18_8600V3.4">
    <property type="protein sequence ID" value="Pp3c18_8600V3.4"/>
    <property type="gene ID" value="Pp3c18_8600"/>
</dbReference>
<evidence type="ECO:0000313" key="6">
    <source>
        <dbReference type="Proteomes" id="UP000006727"/>
    </source>
</evidence>
<feature type="region of interest" description="Disordered" evidence="3">
    <location>
        <begin position="71"/>
        <end position="99"/>
    </location>
</feature>
<sequence>MSKVWRAARAAYLQRAGRSSGRKFINGEYPHRVSKYSPSTFGMLESAVPGQIRVGYSSWFPEQTGFRSLSTQVQSDAGVEEGKPEEVPDVENEADDNTDGFSIGKAVEGALEDSASGSEAWDEERIKSQRALWKKIESVKQGPQKSVVPLIKEWLNEGYVLDKHVLVTILIRLRRRQRYKQAMEISDWMALEKGTKWELADNIVRIDLKSKMKQFTVAEQLLENSPPEFKTELAYHTLLKNYVDHQMAQKAGALLEKLKSTGLLTLPFSFNQMMLLYKRKGMENKLPEILEDMKAHGVPKDVYTYNILMDVKSRSGDIEGMEKIFEELKADENVKADAATFGTLATACVHAGLLEKAKVYLKEMEEGDIFRNRSAYDILISQYGAVGDVDGVERVWEKVKSGPIVSNRSYITVIEAFGKLGMVEKAEELYEVMSQSKGLILSRQFNSLLSAYTRQGLMDKAEKLMDDMEKLGRKKNAITYHHLVTGYLKTDQLDKAVAAMKEALVDPKQGRSKPWFETLVAVLDAFAERGNVVNAEQQFQEIKKAYPRLNIQVYNILLKAYINSRVPALGFLHRMSTDKLVPNDETLSLLRQQTGQREEVPEASAQPEVVA</sequence>
<dbReference type="Gene3D" id="1.25.40.10">
    <property type="entry name" value="Tetratricopeptide repeat domain"/>
    <property type="match status" value="3"/>
</dbReference>
<dbReference type="GO" id="GO:0003729">
    <property type="term" value="F:mRNA binding"/>
    <property type="evidence" value="ECO:0007669"/>
    <property type="project" value="UniProtKB-ARBA"/>
</dbReference>
<dbReference type="GeneID" id="112295090"/>
<evidence type="ECO:0008006" key="7">
    <source>
        <dbReference type="Google" id="ProtNLM"/>
    </source>
</evidence>
<evidence type="ECO:0000313" key="4">
    <source>
        <dbReference type="EMBL" id="PNR34993.1"/>
    </source>
</evidence>
<dbReference type="NCBIfam" id="TIGR00756">
    <property type="entry name" value="PPR"/>
    <property type="match status" value="3"/>
</dbReference>
<dbReference type="EnsemblPlants" id="Pp3c18_8600V3.5">
    <property type="protein sequence ID" value="Pp3c18_8600V3.5"/>
    <property type="gene ID" value="Pp3c18_8600"/>
</dbReference>
<dbReference type="AlphaFoldDB" id="A0A2K1J0D9"/>
<feature type="repeat" description="PPR" evidence="2">
    <location>
        <begin position="441"/>
        <end position="475"/>
    </location>
</feature>
<dbReference type="EnsemblPlants" id="Pp3c18_8600V3.3">
    <property type="protein sequence ID" value="Pp3c18_8600V3.3"/>
    <property type="gene ID" value="Pp3c18_8600"/>
</dbReference>
<proteinExistence type="predicted"/>
<dbReference type="EnsemblPlants" id="Pp3c18_8600V3.2">
    <property type="protein sequence ID" value="Pp3c18_8600V3.2"/>
    <property type="gene ID" value="Pp3c18_8600"/>
</dbReference>
<keyword evidence="6" id="KW-1185">Reference proteome</keyword>
<dbReference type="EnsemblPlants" id="Pp3c18_8600V3.1">
    <property type="protein sequence ID" value="Pp3c18_8600V3.1"/>
    <property type="gene ID" value="Pp3c18_8600"/>
</dbReference>
<dbReference type="Pfam" id="PF13041">
    <property type="entry name" value="PPR_2"/>
    <property type="match status" value="1"/>
</dbReference>
<dbReference type="RefSeq" id="XP_024402031.1">
    <property type="nucleotide sequence ID" value="XM_024546263.2"/>
</dbReference>
<dbReference type="Gramene" id="Pp3c18_8600V3.2">
    <property type="protein sequence ID" value="Pp3c18_8600V3.2"/>
    <property type="gene ID" value="Pp3c18_8600"/>
</dbReference>
<dbReference type="FunCoup" id="A0A2K1J0D9">
    <property type="interactions" value="1541"/>
</dbReference>
<dbReference type="PaxDb" id="3218-PP1S19_69V6.1"/>
<gene>
    <name evidence="5" type="primary">LOC112295090</name>
    <name evidence="4" type="ORF">PHYPA_022892</name>
</gene>
<dbReference type="Pfam" id="PF13812">
    <property type="entry name" value="PPR_3"/>
    <property type="match status" value="1"/>
</dbReference>
<dbReference type="Gramene" id="Pp3c18_8600V3.3">
    <property type="protein sequence ID" value="Pp3c18_8600V3.3"/>
    <property type="gene ID" value="Pp3c18_8600"/>
</dbReference>
<evidence type="ECO:0000313" key="5">
    <source>
        <dbReference type="EnsemblPlants" id="Pp3c18_8600V3.1"/>
    </source>
</evidence>
<dbReference type="InterPro" id="IPR002885">
    <property type="entry name" value="PPR_rpt"/>
</dbReference>
<dbReference type="RefSeq" id="XP_024402032.1">
    <property type="nucleotide sequence ID" value="XM_024546264.2"/>
</dbReference>
<reference evidence="4 6" key="1">
    <citation type="journal article" date="2008" name="Science">
        <title>The Physcomitrella genome reveals evolutionary insights into the conquest of land by plants.</title>
        <authorList>
            <person name="Rensing S."/>
            <person name="Lang D."/>
            <person name="Zimmer A."/>
            <person name="Terry A."/>
            <person name="Salamov A."/>
            <person name="Shapiro H."/>
            <person name="Nishiyama T."/>
            <person name="Perroud P.-F."/>
            <person name="Lindquist E."/>
            <person name="Kamisugi Y."/>
            <person name="Tanahashi T."/>
            <person name="Sakakibara K."/>
            <person name="Fujita T."/>
            <person name="Oishi K."/>
            <person name="Shin-I T."/>
            <person name="Kuroki Y."/>
            <person name="Toyoda A."/>
            <person name="Suzuki Y."/>
            <person name="Hashimoto A."/>
            <person name="Yamaguchi K."/>
            <person name="Sugano A."/>
            <person name="Kohara Y."/>
            <person name="Fujiyama A."/>
            <person name="Anterola A."/>
            <person name="Aoki S."/>
            <person name="Ashton N."/>
            <person name="Barbazuk W.B."/>
            <person name="Barker E."/>
            <person name="Bennetzen J."/>
            <person name="Bezanilla M."/>
            <person name="Blankenship R."/>
            <person name="Cho S.H."/>
            <person name="Dutcher S."/>
            <person name="Estelle M."/>
            <person name="Fawcett J.A."/>
            <person name="Gundlach H."/>
            <person name="Hanada K."/>
            <person name="Heyl A."/>
            <person name="Hicks K.A."/>
            <person name="Hugh J."/>
            <person name="Lohr M."/>
            <person name="Mayer K."/>
            <person name="Melkozernov A."/>
            <person name="Murata T."/>
            <person name="Nelson D."/>
            <person name="Pils B."/>
            <person name="Prigge M."/>
            <person name="Reiss B."/>
            <person name="Renner T."/>
            <person name="Rombauts S."/>
            <person name="Rushton P."/>
            <person name="Sanderfoot A."/>
            <person name="Schween G."/>
            <person name="Shiu S.-H."/>
            <person name="Stueber K."/>
            <person name="Theodoulou F.L."/>
            <person name="Tu H."/>
            <person name="Van de Peer Y."/>
            <person name="Verrier P.J."/>
            <person name="Waters E."/>
            <person name="Wood A."/>
            <person name="Yang L."/>
            <person name="Cove D."/>
            <person name="Cuming A."/>
            <person name="Hasebe M."/>
            <person name="Lucas S."/>
            <person name="Mishler D.B."/>
            <person name="Reski R."/>
            <person name="Grigoriev I."/>
            <person name="Quatrano R.S."/>
            <person name="Boore J.L."/>
        </authorList>
    </citation>
    <scope>NUCLEOTIDE SEQUENCE [LARGE SCALE GENOMIC DNA]</scope>
    <source>
        <strain evidence="5 6">cv. Gransden 2004</strain>
    </source>
</reference>
<evidence type="ECO:0000256" key="3">
    <source>
        <dbReference type="SAM" id="MobiDB-lite"/>
    </source>
</evidence>
<accession>A0A2K1J0D9</accession>
<feature type="repeat" description="PPR" evidence="2">
    <location>
        <begin position="301"/>
        <end position="335"/>
    </location>
</feature>
<reference evidence="4 6" key="2">
    <citation type="journal article" date="2018" name="Plant J.">
        <title>The Physcomitrella patens chromosome-scale assembly reveals moss genome structure and evolution.</title>
        <authorList>
            <person name="Lang D."/>
            <person name="Ullrich K.K."/>
            <person name="Murat F."/>
            <person name="Fuchs J."/>
            <person name="Jenkins J."/>
            <person name="Haas F.B."/>
            <person name="Piednoel M."/>
            <person name="Gundlach H."/>
            <person name="Van Bel M."/>
            <person name="Meyberg R."/>
            <person name="Vives C."/>
            <person name="Morata J."/>
            <person name="Symeonidi A."/>
            <person name="Hiss M."/>
            <person name="Muchero W."/>
            <person name="Kamisugi Y."/>
            <person name="Saleh O."/>
            <person name="Blanc G."/>
            <person name="Decker E.L."/>
            <person name="van Gessel N."/>
            <person name="Grimwood J."/>
            <person name="Hayes R.D."/>
            <person name="Graham S.W."/>
            <person name="Gunter L.E."/>
            <person name="McDaniel S.F."/>
            <person name="Hoernstein S.N.W."/>
            <person name="Larsson A."/>
            <person name="Li F.W."/>
            <person name="Perroud P.F."/>
            <person name="Phillips J."/>
            <person name="Ranjan P."/>
            <person name="Rokshar D.S."/>
            <person name="Rothfels C.J."/>
            <person name="Schneider L."/>
            <person name="Shu S."/>
            <person name="Stevenson D.W."/>
            <person name="Thummler F."/>
            <person name="Tillich M."/>
            <person name="Villarreal Aguilar J.C."/>
            <person name="Widiez T."/>
            <person name="Wong G.K."/>
            <person name="Wymore A."/>
            <person name="Zhang Y."/>
            <person name="Zimmer A.D."/>
            <person name="Quatrano R.S."/>
            <person name="Mayer K.F.X."/>
            <person name="Goodstein D."/>
            <person name="Casacuberta J.M."/>
            <person name="Vandepoele K."/>
            <person name="Reski R."/>
            <person name="Cuming A.C."/>
            <person name="Tuskan G.A."/>
            <person name="Maumus F."/>
            <person name="Salse J."/>
            <person name="Schmutz J."/>
            <person name="Rensing S.A."/>
        </authorList>
    </citation>
    <scope>NUCLEOTIDE SEQUENCE [LARGE SCALE GENOMIC DNA]</scope>
    <source>
        <strain evidence="5 6">cv. Gransden 2004</strain>
    </source>
</reference>
<dbReference type="OMA" id="NSERHET"/>
<feature type="compositionally biased region" description="Acidic residues" evidence="3">
    <location>
        <begin position="87"/>
        <end position="98"/>
    </location>
</feature>
<feature type="repeat" description="PPR" evidence="2">
    <location>
        <begin position="406"/>
        <end position="436"/>
    </location>
</feature>
<dbReference type="PROSITE" id="PS51375">
    <property type="entry name" value="PPR"/>
    <property type="match status" value="3"/>
</dbReference>
<dbReference type="GO" id="GO:0005739">
    <property type="term" value="C:mitochondrion"/>
    <property type="evidence" value="ECO:0000318"/>
    <property type="project" value="GO_Central"/>
</dbReference>
<dbReference type="Pfam" id="PF01535">
    <property type="entry name" value="PPR"/>
    <property type="match status" value="2"/>
</dbReference>
<dbReference type="PANTHER" id="PTHR45717">
    <property type="entry name" value="OS12G0527900 PROTEIN"/>
    <property type="match status" value="1"/>
</dbReference>
<dbReference type="Proteomes" id="UP000006727">
    <property type="component" value="Chromosome 18"/>
</dbReference>
<dbReference type="OrthoDB" id="1890565at2759"/>
<reference evidence="5" key="3">
    <citation type="submission" date="2020-12" db="UniProtKB">
        <authorList>
            <consortium name="EnsemblPlants"/>
        </authorList>
    </citation>
    <scope>IDENTIFICATION</scope>
</reference>
<dbReference type="EMBL" id="ABEU02000018">
    <property type="protein sequence ID" value="PNR34993.1"/>
    <property type="molecule type" value="Genomic_DNA"/>
</dbReference>
<dbReference type="KEGG" id="ppp:112295090"/>
<organism evidence="4">
    <name type="scientific">Physcomitrium patens</name>
    <name type="common">Spreading-leaved earth moss</name>
    <name type="synonym">Physcomitrella patens</name>
    <dbReference type="NCBI Taxonomy" id="3218"/>
    <lineage>
        <taxon>Eukaryota</taxon>
        <taxon>Viridiplantae</taxon>
        <taxon>Streptophyta</taxon>
        <taxon>Embryophyta</taxon>
        <taxon>Bryophyta</taxon>
        <taxon>Bryophytina</taxon>
        <taxon>Bryopsida</taxon>
        <taxon>Funariidae</taxon>
        <taxon>Funariales</taxon>
        <taxon>Funariaceae</taxon>
        <taxon>Physcomitrium</taxon>
    </lineage>
</organism>
<feature type="region of interest" description="Disordered" evidence="3">
    <location>
        <begin position="592"/>
        <end position="611"/>
    </location>
</feature>
<name>A0A2K1J0D9_PHYPA</name>
<dbReference type="InterPro" id="IPR011990">
    <property type="entry name" value="TPR-like_helical_dom_sf"/>
</dbReference>
<dbReference type="RefSeq" id="XP_024402030.1">
    <property type="nucleotide sequence ID" value="XM_024546262.2"/>
</dbReference>
<keyword evidence="1" id="KW-0677">Repeat</keyword>
<dbReference type="PANTHER" id="PTHR45717:SF15">
    <property type="entry name" value="AGL218WP"/>
    <property type="match status" value="1"/>
</dbReference>
<evidence type="ECO:0000256" key="2">
    <source>
        <dbReference type="PROSITE-ProRule" id="PRU00708"/>
    </source>
</evidence>
<protein>
    <recommendedName>
        <fullName evidence="7">Pentacotripeptide-repeat region of PRORP domain-containing protein</fullName>
    </recommendedName>
</protein>
<evidence type="ECO:0000256" key="1">
    <source>
        <dbReference type="ARBA" id="ARBA00022737"/>
    </source>
</evidence>
<dbReference type="Gramene" id="Pp3c18_8600V3.5">
    <property type="protein sequence ID" value="Pp3c18_8600V3.5"/>
    <property type="gene ID" value="Pp3c18_8600"/>
</dbReference>
<dbReference type="Gramene" id="Pp3c18_8600V3.4">
    <property type="protein sequence ID" value="Pp3c18_8600V3.4"/>
    <property type="gene ID" value="Pp3c18_8600"/>
</dbReference>